<feature type="compositionally biased region" description="Low complexity" evidence="1">
    <location>
        <begin position="1"/>
        <end position="14"/>
    </location>
</feature>
<evidence type="ECO:0000313" key="2">
    <source>
        <dbReference type="EMBL" id="EPP38229.1"/>
    </source>
</evidence>
<evidence type="ECO:0000256" key="1">
    <source>
        <dbReference type="SAM" id="MobiDB-lite"/>
    </source>
</evidence>
<keyword evidence="3" id="KW-1185">Reference proteome</keyword>
<name>A0ABP2X5Z7_9CHLA</name>
<gene>
    <name evidence="2" type="ORF">CP10881SC42_0940</name>
</gene>
<protein>
    <submittedName>
        <fullName evidence="2">Uncharacterized protein</fullName>
    </submittedName>
</protein>
<dbReference type="Proteomes" id="UP000014821">
    <property type="component" value="Unassembled WGS sequence"/>
</dbReference>
<reference evidence="2" key="1">
    <citation type="submission" date="2013-04" db="EMBL/GenBank/DDBJ databases">
        <title>Genome sequence of Chlamydia psittaci 10_881_SC42.</title>
        <authorList>
            <person name="Huot-Creasy H."/>
            <person name="McCracken C.L."/>
            <person name="Humphries M."/>
            <person name="Sachse K."/>
            <person name="Laroucau K."/>
            <person name="Bavoil P."/>
            <person name="Myers G.S."/>
        </authorList>
    </citation>
    <scope>NUCLEOTIDE SEQUENCE [LARGE SCALE GENOMIC DNA]</scope>
    <source>
        <strain evidence="2">10_881_SC42</strain>
    </source>
</reference>
<comment type="caution">
    <text evidence="2">The sequence shown here is derived from an EMBL/GenBank/DDBJ whole genome shotgun (WGS) entry which is preliminary data.</text>
</comment>
<dbReference type="EMBL" id="ATND01000002">
    <property type="protein sequence ID" value="EPP38229.1"/>
    <property type="molecule type" value="Genomic_DNA"/>
</dbReference>
<evidence type="ECO:0000313" key="3">
    <source>
        <dbReference type="Proteomes" id="UP000014821"/>
    </source>
</evidence>
<organism evidence="2 3">
    <name type="scientific">Chlamydia avium</name>
    <dbReference type="NCBI Taxonomy" id="1457141"/>
    <lineage>
        <taxon>Bacteria</taxon>
        <taxon>Pseudomonadati</taxon>
        <taxon>Chlamydiota</taxon>
        <taxon>Chlamydiia</taxon>
        <taxon>Chlamydiales</taxon>
        <taxon>Chlamydiaceae</taxon>
        <taxon>Chlamydia/Chlamydophila group</taxon>
        <taxon>Chlamydia</taxon>
    </lineage>
</organism>
<proteinExistence type="predicted"/>
<feature type="region of interest" description="Disordered" evidence="1">
    <location>
        <begin position="1"/>
        <end position="26"/>
    </location>
</feature>
<sequence length="56" mass="6368">MLSSNSFSDTSFSSPLKKQLFSSKGKRTNPVFSLKILNLEILAFLISHNFINSIYR</sequence>
<accession>A0ABP2X5Z7</accession>